<dbReference type="InterPro" id="IPR036976">
    <property type="entry name" value="RimM_N_sf"/>
</dbReference>
<evidence type="ECO:0000313" key="3">
    <source>
        <dbReference type="Proteomes" id="UP000653002"/>
    </source>
</evidence>
<gene>
    <name evidence="2" type="ORF">GUH15_23115</name>
</gene>
<dbReference type="InterPro" id="IPR009000">
    <property type="entry name" value="Transl_B-barrel_sf"/>
</dbReference>
<dbReference type="SUPFAM" id="SSF50447">
    <property type="entry name" value="Translation proteins"/>
    <property type="match status" value="1"/>
</dbReference>
<dbReference type="Gene3D" id="2.40.30.60">
    <property type="entry name" value="RimM"/>
    <property type="match status" value="1"/>
</dbReference>
<proteinExistence type="predicted"/>
<dbReference type="GO" id="GO:0006364">
    <property type="term" value="P:rRNA processing"/>
    <property type="evidence" value="ECO:0007669"/>
    <property type="project" value="InterPro"/>
</dbReference>
<dbReference type="AlphaFoldDB" id="A0A8I0L5P6"/>
<accession>A0A8I0L5P6</accession>
<feature type="domain" description="RimM N-terminal" evidence="1">
    <location>
        <begin position="4"/>
        <end position="30"/>
    </location>
</feature>
<dbReference type="InterPro" id="IPR002676">
    <property type="entry name" value="RimM_N"/>
</dbReference>
<organism evidence="2 3">
    <name type="scientific">Xanthomonas citri pv. citri</name>
    <dbReference type="NCBI Taxonomy" id="611301"/>
    <lineage>
        <taxon>Bacteria</taxon>
        <taxon>Pseudomonadati</taxon>
        <taxon>Pseudomonadota</taxon>
        <taxon>Gammaproteobacteria</taxon>
        <taxon>Lysobacterales</taxon>
        <taxon>Lysobacteraceae</taxon>
        <taxon>Xanthomonas</taxon>
    </lineage>
</organism>
<dbReference type="Proteomes" id="UP000653002">
    <property type="component" value="Unassembled WGS sequence"/>
</dbReference>
<reference evidence="2" key="1">
    <citation type="submission" date="2020-01" db="EMBL/GenBank/DDBJ databases">
        <authorList>
            <person name="Richard D."/>
        </authorList>
    </citation>
    <scope>NUCLEOTIDE SEQUENCE</scope>
    <source>
        <strain evidence="2">JP541</strain>
    </source>
</reference>
<dbReference type="EMBL" id="JAABFR010001801">
    <property type="protein sequence ID" value="MBD4338889.1"/>
    <property type="molecule type" value="Genomic_DNA"/>
</dbReference>
<name>A0A8I0L5P6_XANCI</name>
<dbReference type="Pfam" id="PF01782">
    <property type="entry name" value="RimM"/>
    <property type="match status" value="1"/>
</dbReference>
<sequence length="35" mass="3879">MLSVGRILKAHGIRGDVKAESFMDSPDCFLPIKVF</sequence>
<evidence type="ECO:0000313" key="2">
    <source>
        <dbReference type="EMBL" id="MBD4338889.1"/>
    </source>
</evidence>
<evidence type="ECO:0000259" key="1">
    <source>
        <dbReference type="Pfam" id="PF01782"/>
    </source>
</evidence>
<feature type="non-terminal residue" evidence="2">
    <location>
        <position position="35"/>
    </location>
</feature>
<protein>
    <submittedName>
        <fullName evidence="2">Ribosome maturation factor RimM</fullName>
    </submittedName>
</protein>
<comment type="caution">
    <text evidence="2">The sequence shown here is derived from an EMBL/GenBank/DDBJ whole genome shotgun (WGS) entry which is preliminary data.</text>
</comment>